<dbReference type="Pfam" id="PF17279">
    <property type="entry name" value="DUF5344"/>
    <property type="match status" value="1"/>
</dbReference>
<reference evidence="1" key="2">
    <citation type="submission" date="2020-09" db="EMBL/GenBank/DDBJ databases">
        <authorList>
            <person name="Sun Q."/>
            <person name="Zhou Y."/>
        </authorList>
    </citation>
    <scope>NUCLEOTIDE SEQUENCE</scope>
    <source>
        <strain evidence="1">CGMCC 1.15454</strain>
    </source>
</reference>
<reference evidence="1" key="1">
    <citation type="journal article" date="2014" name="Int. J. Syst. Evol. Microbiol.">
        <title>Complete genome sequence of Corynebacterium casei LMG S-19264T (=DSM 44701T), isolated from a smear-ripened cheese.</title>
        <authorList>
            <consortium name="US DOE Joint Genome Institute (JGI-PGF)"/>
            <person name="Walter F."/>
            <person name="Albersmeier A."/>
            <person name="Kalinowski J."/>
            <person name="Ruckert C."/>
        </authorList>
    </citation>
    <scope>NUCLEOTIDE SEQUENCE</scope>
    <source>
        <strain evidence="1">CGMCC 1.15454</strain>
    </source>
</reference>
<evidence type="ECO:0000313" key="2">
    <source>
        <dbReference type="Proteomes" id="UP000621492"/>
    </source>
</evidence>
<keyword evidence="2" id="KW-1185">Reference proteome</keyword>
<dbReference type="EMBL" id="BMJD01000022">
    <property type="protein sequence ID" value="GGB48352.1"/>
    <property type="molecule type" value="Genomic_DNA"/>
</dbReference>
<gene>
    <name evidence="1" type="ORF">GCM10011409_27370</name>
</gene>
<dbReference type="AlphaFoldDB" id="A0A9W5TZ38"/>
<evidence type="ECO:0000313" key="1">
    <source>
        <dbReference type="EMBL" id="GGB48352.1"/>
    </source>
</evidence>
<protein>
    <submittedName>
        <fullName evidence="1">Uncharacterized protein</fullName>
    </submittedName>
</protein>
<dbReference type="RefSeq" id="WP_088052284.1">
    <property type="nucleotide sequence ID" value="NZ_BMJD01000022.1"/>
</dbReference>
<dbReference type="Proteomes" id="UP000621492">
    <property type="component" value="Unassembled WGS sequence"/>
</dbReference>
<proteinExistence type="predicted"/>
<sequence>MSTEIKIEQNPIKQAISALEGAAQNFESAFPEKIEGENQLDLLGQLNQLNHAYSSLINSYQLLLLHHLRTTEGSVESLIETDLILADYMTFNK</sequence>
<organism evidence="1 2">
    <name type="scientific">Lentibacillus populi</name>
    <dbReference type="NCBI Taxonomy" id="1827502"/>
    <lineage>
        <taxon>Bacteria</taxon>
        <taxon>Bacillati</taxon>
        <taxon>Bacillota</taxon>
        <taxon>Bacilli</taxon>
        <taxon>Bacillales</taxon>
        <taxon>Bacillaceae</taxon>
        <taxon>Lentibacillus</taxon>
    </lineage>
</organism>
<dbReference type="InterPro" id="IPR046318">
    <property type="entry name" value="DUF5344"/>
</dbReference>
<accession>A0A9W5TZ38</accession>
<comment type="caution">
    <text evidence="1">The sequence shown here is derived from an EMBL/GenBank/DDBJ whole genome shotgun (WGS) entry which is preliminary data.</text>
</comment>
<name>A0A9W5TZ38_9BACI</name>